<dbReference type="Pfam" id="PF00383">
    <property type="entry name" value="dCMP_cyt_deam_1"/>
    <property type="match status" value="1"/>
</dbReference>
<keyword evidence="4" id="KW-0378">Hydrolase</keyword>
<sequence length="148" mass="15817">MKLNQELVNAAIEHINRRWPDAEQAVAAALYLEDGQILTSISLDNFNAAANLCAETGAICQAYNMDQRVTASVCVSKAAGEDQVTILAPCGLCQERLALWGPGVQVAVSDSSSAGGWAARTLLEVNPYYWATEFTDDGAWPTTADHNG</sequence>
<dbReference type="EC" id="3.5.4.5" evidence="4"/>
<dbReference type="PROSITE" id="PS00903">
    <property type="entry name" value="CYT_DCMP_DEAMINASES_1"/>
    <property type="match status" value="1"/>
</dbReference>
<evidence type="ECO:0000256" key="2">
    <source>
        <dbReference type="ARBA" id="ARBA00022833"/>
    </source>
</evidence>
<evidence type="ECO:0000313" key="4">
    <source>
        <dbReference type="EMBL" id="MBP2413091.1"/>
    </source>
</evidence>
<evidence type="ECO:0000256" key="1">
    <source>
        <dbReference type="ARBA" id="ARBA00022723"/>
    </source>
</evidence>
<keyword evidence="5" id="KW-1185">Reference proteome</keyword>
<dbReference type="Proteomes" id="UP000711614">
    <property type="component" value="Unassembled WGS sequence"/>
</dbReference>
<dbReference type="CDD" id="cd01283">
    <property type="entry name" value="cytidine_deaminase"/>
    <property type="match status" value="1"/>
</dbReference>
<dbReference type="NCBIfam" id="NF006155">
    <property type="entry name" value="PRK08298.1"/>
    <property type="match status" value="1"/>
</dbReference>
<dbReference type="EMBL" id="JAGIOI010000001">
    <property type="protein sequence ID" value="MBP2413091.1"/>
    <property type="molecule type" value="Genomic_DNA"/>
</dbReference>
<dbReference type="GO" id="GO:0004126">
    <property type="term" value="F:cytidine deaminase activity"/>
    <property type="evidence" value="ECO:0007669"/>
    <property type="project" value="UniProtKB-EC"/>
</dbReference>
<dbReference type="InterPro" id="IPR016192">
    <property type="entry name" value="APOBEC/CMP_deaminase_Zn-bd"/>
</dbReference>
<evidence type="ECO:0000313" key="5">
    <source>
        <dbReference type="Proteomes" id="UP000711614"/>
    </source>
</evidence>
<organism evidence="4 5">
    <name type="scientific">Arthrobacter stackebrandtii</name>
    <dbReference type="NCBI Taxonomy" id="272161"/>
    <lineage>
        <taxon>Bacteria</taxon>
        <taxon>Bacillati</taxon>
        <taxon>Actinomycetota</taxon>
        <taxon>Actinomycetes</taxon>
        <taxon>Micrococcales</taxon>
        <taxon>Micrococcaceae</taxon>
        <taxon>Arthrobacter</taxon>
    </lineage>
</organism>
<evidence type="ECO:0000259" key="3">
    <source>
        <dbReference type="Pfam" id="PF00383"/>
    </source>
</evidence>
<gene>
    <name evidence="4" type="ORF">JOF48_001890</name>
</gene>
<accession>A0ABS4YWG2</accession>
<dbReference type="RefSeq" id="WP_209680069.1">
    <property type="nucleotide sequence ID" value="NZ_JAGIOI010000001.1"/>
</dbReference>
<proteinExistence type="predicted"/>
<reference evidence="4 5" key="1">
    <citation type="submission" date="2021-03" db="EMBL/GenBank/DDBJ databases">
        <title>Sequencing the genomes of 1000 actinobacteria strains.</title>
        <authorList>
            <person name="Klenk H.-P."/>
        </authorList>
    </citation>
    <scope>NUCLEOTIDE SEQUENCE [LARGE SCALE GENOMIC DNA]</scope>
    <source>
        <strain evidence="4 5">DSM 16005</strain>
    </source>
</reference>
<name>A0ABS4YWG2_9MICC</name>
<dbReference type="InterPro" id="IPR002125">
    <property type="entry name" value="CMP_dCMP_dom"/>
</dbReference>
<dbReference type="Gene3D" id="3.40.140.10">
    <property type="entry name" value="Cytidine Deaminase, domain 2"/>
    <property type="match status" value="1"/>
</dbReference>
<keyword evidence="1" id="KW-0479">Metal-binding</keyword>
<protein>
    <submittedName>
        <fullName evidence="4">Cytidine deaminase</fullName>
        <ecNumber evidence="4">3.5.4.5</ecNumber>
    </submittedName>
</protein>
<dbReference type="InterPro" id="IPR016193">
    <property type="entry name" value="Cytidine_deaminase-like"/>
</dbReference>
<keyword evidence="2" id="KW-0862">Zinc</keyword>
<feature type="domain" description="CMP/dCMP-type deaminase" evidence="3">
    <location>
        <begin position="2"/>
        <end position="99"/>
    </location>
</feature>
<comment type="caution">
    <text evidence="4">The sequence shown here is derived from an EMBL/GenBank/DDBJ whole genome shotgun (WGS) entry which is preliminary data.</text>
</comment>
<dbReference type="SUPFAM" id="SSF53927">
    <property type="entry name" value="Cytidine deaminase-like"/>
    <property type="match status" value="1"/>
</dbReference>